<comment type="similarity">
    <text evidence="2 14">Belongs to the fatty acid desaturase type 1 family.</text>
</comment>
<comment type="caution">
    <text evidence="17">The sequence shown here is derived from an EMBL/GenBank/DDBJ whole genome shotgun (WGS) entry which is preliminary data.</text>
</comment>
<comment type="function">
    <text evidence="14">Stearoyl-CoA desaturase that utilizes O(2) and electrons from reduced cytochrome b5 to introduce the first double bond into saturated fatty acyl-CoA substrates.</text>
</comment>
<keyword evidence="5 15" id="KW-0812">Transmembrane</keyword>
<dbReference type="PIRSF" id="PIRSF000345">
    <property type="entry name" value="OLE1"/>
    <property type="match status" value="1"/>
</dbReference>
<comment type="subcellular location">
    <subcellularLocation>
        <location evidence="1">Membrane</location>
        <topology evidence="1">Multi-pass membrane protein</topology>
    </subcellularLocation>
</comment>
<feature type="transmembrane region" description="Helical" evidence="15">
    <location>
        <begin position="157"/>
        <end position="178"/>
    </location>
</feature>
<keyword evidence="8 15" id="KW-1133">Transmembrane helix</keyword>
<keyword evidence="14" id="KW-0249">Electron transport</keyword>
<evidence type="ECO:0000256" key="11">
    <source>
        <dbReference type="ARBA" id="ARBA00023098"/>
    </source>
</evidence>
<dbReference type="InterPro" id="IPR015876">
    <property type="entry name" value="Acyl-CoA_DS"/>
</dbReference>
<reference evidence="17" key="2">
    <citation type="journal article" date="2020" name="Nat. Commun.">
        <title>Large-scale genome sequencing of mycorrhizal fungi provides insights into the early evolution of symbiotic traits.</title>
        <authorList>
            <person name="Miyauchi S."/>
            <person name="Kiss E."/>
            <person name="Kuo A."/>
            <person name="Drula E."/>
            <person name="Kohler A."/>
            <person name="Sanchez-Garcia M."/>
            <person name="Morin E."/>
            <person name="Andreopoulos B."/>
            <person name="Barry K.W."/>
            <person name="Bonito G."/>
            <person name="Buee M."/>
            <person name="Carver A."/>
            <person name="Chen C."/>
            <person name="Cichocki N."/>
            <person name="Clum A."/>
            <person name="Culley D."/>
            <person name="Crous P.W."/>
            <person name="Fauchery L."/>
            <person name="Girlanda M."/>
            <person name="Hayes R.D."/>
            <person name="Keri Z."/>
            <person name="LaButti K."/>
            <person name="Lipzen A."/>
            <person name="Lombard V."/>
            <person name="Magnuson J."/>
            <person name="Maillard F."/>
            <person name="Murat C."/>
            <person name="Nolan M."/>
            <person name="Ohm R.A."/>
            <person name="Pangilinan J."/>
            <person name="Pereira M.F."/>
            <person name="Perotto S."/>
            <person name="Peter M."/>
            <person name="Pfister S."/>
            <person name="Riley R."/>
            <person name="Sitrit Y."/>
            <person name="Stielow J.B."/>
            <person name="Szollosi G."/>
            <person name="Zifcakova L."/>
            <person name="Stursova M."/>
            <person name="Spatafora J.W."/>
            <person name="Tedersoo L."/>
            <person name="Vaario L.M."/>
            <person name="Yamada A."/>
            <person name="Yan M."/>
            <person name="Wang P."/>
            <person name="Xu J."/>
            <person name="Bruns T."/>
            <person name="Baldrian P."/>
            <person name="Vilgalys R."/>
            <person name="Dunand C."/>
            <person name="Henrissat B."/>
            <person name="Grigoriev I.V."/>
            <person name="Hibbett D."/>
            <person name="Nagy L.G."/>
            <person name="Martin F.M."/>
        </authorList>
    </citation>
    <scope>NUCLEOTIDE SEQUENCE</scope>
    <source>
        <strain evidence="17">Prilba</strain>
    </source>
</reference>
<keyword evidence="11 14" id="KW-0443">Lipid metabolism</keyword>
<dbReference type="SUPFAM" id="SSF55856">
    <property type="entry name" value="Cytochrome b5-like heme/steroid binding domain"/>
    <property type="match status" value="1"/>
</dbReference>
<evidence type="ECO:0000256" key="14">
    <source>
        <dbReference type="PIRNR" id="PIRNR000345"/>
    </source>
</evidence>
<feature type="domain" description="Cytochrome b5 heme-binding" evidence="16">
    <location>
        <begin position="310"/>
        <end position="400"/>
    </location>
</feature>
<dbReference type="EC" id="1.14.19.1" evidence="14"/>
<dbReference type="InterPro" id="IPR009160">
    <property type="entry name" value="Acyl-CoA_deSatase_haem/ster-bd"/>
</dbReference>
<dbReference type="InterPro" id="IPR018506">
    <property type="entry name" value="Cyt_B5_heme-BS"/>
</dbReference>
<keyword evidence="12 15" id="KW-0472">Membrane</keyword>
<feature type="transmembrane region" description="Helical" evidence="15">
    <location>
        <begin position="12"/>
        <end position="31"/>
    </location>
</feature>
<keyword evidence="9 14" id="KW-0560">Oxidoreductase</keyword>
<evidence type="ECO:0000256" key="3">
    <source>
        <dbReference type="ARBA" id="ARBA00022516"/>
    </source>
</evidence>
<dbReference type="Pfam" id="PF00173">
    <property type="entry name" value="Cyt-b5"/>
    <property type="match status" value="1"/>
</dbReference>
<evidence type="ECO:0000256" key="10">
    <source>
        <dbReference type="ARBA" id="ARBA00023004"/>
    </source>
</evidence>
<evidence type="ECO:0000256" key="7">
    <source>
        <dbReference type="ARBA" id="ARBA00022832"/>
    </source>
</evidence>
<dbReference type="GO" id="GO:0006636">
    <property type="term" value="P:unsaturated fatty acid biosynthetic process"/>
    <property type="evidence" value="ECO:0007669"/>
    <property type="project" value="UniProtKB-UniRule"/>
</dbReference>
<keyword evidence="14" id="KW-0813">Transport</keyword>
<comment type="cofactor">
    <cofactor evidence="14">
        <name>Fe(2+)</name>
        <dbReference type="ChEBI" id="CHEBI:29033"/>
    </cofactor>
    <text evidence="14">Expected to bind 2 Fe(2+) ions per subunit.</text>
</comment>
<organism evidence="17 18">
    <name type="scientific">Russula ochroleuca</name>
    <dbReference type="NCBI Taxonomy" id="152965"/>
    <lineage>
        <taxon>Eukaryota</taxon>
        <taxon>Fungi</taxon>
        <taxon>Dikarya</taxon>
        <taxon>Basidiomycota</taxon>
        <taxon>Agaricomycotina</taxon>
        <taxon>Agaricomycetes</taxon>
        <taxon>Russulales</taxon>
        <taxon>Russulaceae</taxon>
        <taxon>Russula</taxon>
    </lineage>
</organism>
<dbReference type="InterPro" id="IPR036400">
    <property type="entry name" value="Cyt_B5-like_heme/steroid_sf"/>
</dbReference>
<evidence type="ECO:0000259" key="16">
    <source>
        <dbReference type="PROSITE" id="PS50255"/>
    </source>
</evidence>
<protein>
    <recommendedName>
        <fullName evidence="14">Acyl-CoA desaturase</fullName>
        <ecNumber evidence="14">1.14.19.1</ecNumber>
    </recommendedName>
</protein>
<name>A0A9P5MY23_9AGAM</name>
<dbReference type="Pfam" id="PF00487">
    <property type="entry name" value="FA_desaturase"/>
    <property type="match status" value="1"/>
</dbReference>
<comment type="catalytic activity">
    <reaction evidence="14">
        <text>octadecanoyl-CoA + 2 Fe(II)-[cytochrome b5] + O2 + 2 H(+) = (9Z)-octadecenoyl-CoA + 2 Fe(III)-[cytochrome b5] + 2 H2O</text>
        <dbReference type="Rhea" id="RHEA:19721"/>
        <dbReference type="Rhea" id="RHEA-COMP:10438"/>
        <dbReference type="Rhea" id="RHEA-COMP:10439"/>
        <dbReference type="ChEBI" id="CHEBI:15377"/>
        <dbReference type="ChEBI" id="CHEBI:15378"/>
        <dbReference type="ChEBI" id="CHEBI:15379"/>
        <dbReference type="ChEBI" id="CHEBI:29033"/>
        <dbReference type="ChEBI" id="CHEBI:29034"/>
        <dbReference type="ChEBI" id="CHEBI:57387"/>
        <dbReference type="ChEBI" id="CHEBI:57394"/>
        <dbReference type="EC" id="1.14.19.1"/>
    </reaction>
</comment>
<dbReference type="AlphaFoldDB" id="A0A9P5MY23"/>
<dbReference type="EMBL" id="WHVB01000006">
    <property type="protein sequence ID" value="KAF8481648.1"/>
    <property type="molecule type" value="Genomic_DNA"/>
</dbReference>
<dbReference type="InterPro" id="IPR001199">
    <property type="entry name" value="Cyt_B5-like_heme/steroid-bd"/>
</dbReference>
<keyword evidence="10 14" id="KW-0408">Iron</keyword>
<keyword evidence="7 14" id="KW-0276">Fatty acid metabolism</keyword>
<evidence type="ECO:0000256" key="6">
    <source>
        <dbReference type="ARBA" id="ARBA00022723"/>
    </source>
</evidence>
<keyword evidence="3 14" id="KW-0444">Lipid biosynthesis</keyword>
<evidence type="ECO:0000256" key="5">
    <source>
        <dbReference type="ARBA" id="ARBA00022692"/>
    </source>
</evidence>
<dbReference type="CDD" id="cd03505">
    <property type="entry name" value="Delta9-FADS-like"/>
    <property type="match status" value="1"/>
</dbReference>
<dbReference type="Gene3D" id="3.10.120.10">
    <property type="entry name" value="Cytochrome b5-like heme/steroid binding domain"/>
    <property type="match status" value="1"/>
</dbReference>
<feature type="transmembrane region" description="Helical" evidence="15">
    <location>
        <begin position="43"/>
        <end position="62"/>
    </location>
</feature>
<evidence type="ECO:0000256" key="1">
    <source>
        <dbReference type="ARBA" id="ARBA00004141"/>
    </source>
</evidence>
<proteinExistence type="inferred from homology"/>
<dbReference type="PANTHER" id="PTHR11351">
    <property type="entry name" value="ACYL-COA DESATURASE"/>
    <property type="match status" value="1"/>
</dbReference>
<evidence type="ECO:0000313" key="17">
    <source>
        <dbReference type="EMBL" id="KAF8481648.1"/>
    </source>
</evidence>
<dbReference type="GO" id="GO:0005506">
    <property type="term" value="F:iron ion binding"/>
    <property type="evidence" value="ECO:0007669"/>
    <property type="project" value="TreeGrafter"/>
</dbReference>
<sequence length="402" mass="45075">MASSPPQRPAIWWKNSIFFCGTHLAAAYGVYRRPPATVPKIILVATVVLWQLASFGITVGYHRLYSHRSFNASLGIRAALALVGASAFQGSIKWWCLRHRLHHRFTDDEENDPYCAPRGLLFSHVGWIFFKPNYPKLHLIERDDLEDDPVVRWQHQYFVPIAVTFGIIFPTVLGATYGDVVAGFIYPGLVARLLIWHCTFLINSLAHWDGLQPYSDENTSRTNFLLAIFTAGEGNHNFHTFPHDYRSGPAKTDWDPSKWVILTLAKLGVAWGLRRATPGDIAAAQAYMLSHGHNYNGAHGTVVEKEEWTGPTWTEAELKAHVERNGACVVLIDGYAVDVTGYMKAHPGGVKLLRDYAVPIEAGGKCDKWKEADWAFNGGVNGHSQVARQRMKRIRVARVTMT</sequence>
<evidence type="ECO:0000256" key="8">
    <source>
        <dbReference type="ARBA" id="ARBA00022989"/>
    </source>
</evidence>
<dbReference type="PRINTS" id="PR00075">
    <property type="entry name" value="FACDDSATRASE"/>
</dbReference>
<evidence type="ECO:0000256" key="13">
    <source>
        <dbReference type="ARBA" id="ARBA00023160"/>
    </source>
</evidence>
<dbReference type="SMART" id="SM01117">
    <property type="entry name" value="Cyt-b5"/>
    <property type="match status" value="1"/>
</dbReference>
<dbReference type="GO" id="GO:0005789">
    <property type="term" value="C:endoplasmic reticulum membrane"/>
    <property type="evidence" value="ECO:0007669"/>
    <property type="project" value="TreeGrafter"/>
</dbReference>
<dbReference type="PANTHER" id="PTHR11351:SF31">
    <property type="entry name" value="DESATURASE 1, ISOFORM A-RELATED"/>
    <property type="match status" value="1"/>
</dbReference>
<dbReference type="PROSITE" id="PS50255">
    <property type="entry name" value="CYTOCHROME_B5_2"/>
    <property type="match status" value="1"/>
</dbReference>
<evidence type="ECO:0000256" key="15">
    <source>
        <dbReference type="SAM" id="Phobius"/>
    </source>
</evidence>
<dbReference type="OrthoDB" id="10260134at2759"/>
<dbReference type="PROSITE" id="PS00191">
    <property type="entry name" value="CYTOCHROME_B5_1"/>
    <property type="match status" value="1"/>
</dbReference>
<evidence type="ECO:0000313" key="18">
    <source>
        <dbReference type="Proteomes" id="UP000759537"/>
    </source>
</evidence>
<evidence type="ECO:0000256" key="2">
    <source>
        <dbReference type="ARBA" id="ARBA00009295"/>
    </source>
</evidence>
<keyword evidence="4 14" id="KW-0349">Heme</keyword>
<dbReference type="InterPro" id="IPR005804">
    <property type="entry name" value="FA_desaturase_dom"/>
</dbReference>
<evidence type="ECO:0000256" key="9">
    <source>
        <dbReference type="ARBA" id="ARBA00023002"/>
    </source>
</evidence>
<dbReference type="Proteomes" id="UP000759537">
    <property type="component" value="Unassembled WGS sequence"/>
</dbReference>
<dbReference type="GO" id="GO:0004768">
    <property type="term" value="F:stearoyl-CoA 9-desaturase activity"/>
    <property type="evidence" value="ECO:0007669"/>
    <property type="project" value="UniProtKB-UniRule"/>
</dbReference>
<evidence type="ECO:0000256" key="4">
    <source>
        <dbReference type="ARBA" id="ARBA00022617"/>
    </source>
</evidence>
<evidence type="ECO:0000256" key="12">
    <source>
        <dbReference type="ARBA" id="ARBA00023136"/>
    </source>
</evidence>
<keyword evidence="13 14" id="KW-0275">Fatty acid biosynthesis</keyword>
<reference evidence="17" key="1">
    <citation type="submission" date="2019-10" db="EMBL/GenBank/DDBJ databases">
        <authorList>
            <consortium name="DOE Joint Genome Institute"/>
            <person name="Kuo A."/>
            <person name="Miyauchi S."/>
            <person name="Kiss E."/>
            <person name="Drula E."/>
            <person name="Kohler A."/>
            <person name="Sanchez-Garcia M."/>
            <person name="Andreopoulos B."/>
            <person name="Barry K.W."/>
            <person name="Bonito G."/>
            <person name="Buee M."/>
            <person name="Carver A."/>
            <person name="Chen C."/>
            <person name="Cichocki N."/>
            <person name="Clum A."/>
            <person name="Culley D."/>
            <person name="Crous P.W."/>
            <person name="Fauchery L."/>
            <person name="Girlanda M."/>
            <person name="Hayes R."/>
            <person name="Keri Z."/>
            <person name="LaButti K."/>
            <person name="Lipzen A."/>
            <person name="Lombard V."/>
            <person name="Magnuson J."/>
            <person name="Maillard F."/>
            <person name="Morin E."/>
            <person name="Murat C."/>
            <person name="Nolan M."/>
            <person name="Ohm R."/>
            <person name="Pangilinan J."/>
            <person name="Pereira M."/>
            <person name="Perotto S."/>
            <person name="Peter M."/>
            <person name="Riley R."/>
            <person name="Sitrit Y."/>
            <person name="Stielow B."/>
            <person name="Szollosi G."/>
            <person name="Zifcakova L."/>
            <person name="Stursova M."/>
            <person name="Spatafora J.W."/>
            <person name="Tedersoo L."/>
            <person name="Vaario L.-M."/>
            <person name="Yamada A."/>
            <person name="Yan M."/>
            <person name="Wang P."/>
            <person name="Xu J."/>
            <person name="Bruns T."/>
            <person name="Baldrian P."/>
            <person name="Vilgalys R."/>
            <person name="Henrissat B."/>
            <person name="Grigoriev I.V."/>
            <person name="Hibbett D."/>
            <person name="Nagy L.G."/>
            <person name="Martin F.M."/>
        </authorList>
    </citation>
    <scope>NUCLEOTIDE SEQUENCE</scope>
    <source>
        <strain evidence="17">Prilba</strain>
    </source>
</reference>
<dbReference type="GO" id="GO:0020037">
    <property type="term" value="F:heme binding"/>
    <property type="evidence" value="ECO:0007669"/>
    <property type="project" value="InterPro"/>
</dbReference>
<keyword evidence="18" id="KW-1185">Reference proteome</keyword>
<feature type="transmembrane region" description="Helical" evidence="15">
    <location>
        <begin position="74"/>
        <end position="96"/>
    </location>
</feature>
<keyword evidence="6 14" id="KW-0479">Metal-binding</keyword>
<accession>A0A9P5MY23</accession>
<gene>
    <name evidence="17" type="ORF">DFH94DRAFT_403321</name>
</gene>